<name>A0A1M8A7Z6_MALS4</name>
<dbReference type="AlphaFoldDB" id="A0A1M8A7Z6"/>
<dbReference type="GO" id="GO:0005774">
    <property type="term" value="C:vacuolar membrane"/>
    <property type="evidence" value="ECO:0007669"/>
    <property type="project" value="TreeGrafter"/>
</dbReference>
<proteinExistence type="inferred from homology"/>
<feature type="compositionally biased region" description="Polar residues" evidence="2">
    <location>
        <begin position="701"/>
        <end position="710"/>
    </location>
</feature>
<organism evidence="3 4">
    <name type="scientific">Malassezia sympodialis (strain ATCC 42132)</name>
    <name type="common">Atopic eczema-associated yeast</name>
    <dbReference type="NCBI Taxonomy" id="1230383"/>
    <lineage>
        <taxon>Eukaryota</taxon>
        <taxon>Fungi</taxon>
        <taxon>Dikarya</taxon>
        <taxon>Basidiomycota</taxon>
        <taxon>Ustilaginomycotina</taxon>
        <taxon>Malasseziomycetes</taxon>
        <taxon>Malasseziales</taxon>
        <taxon>Malasseziaceae</taxon>
        <taxon>Malassezia</taxon>
    </lineage>
</organism>
<feature type="compositionally biased region" description="Basic and acidic residues" evidence="2">
    <location>
        <begin position="237"/>
        <end position="253"/>
    </location>
</feature>
<dbReference type="OrthoDB" id="338854at2759"/>
<dbReference type="GO" id="GO:1990130">
    <property type="term" value="C:GATOR1 complex"/>
    <property type="evidence" value="ECO:0007669"/>
    <property type="project" value="TreeGrafter"/>
</dbReference>
<dbReference type="PANTHER" id="PTHR12991:SF10">
    <property type="entry name" value="GATOR COMPLEX PROTEIN NPRL2"/>
    <property type="match status" value="1"/>
</dbReference>
<evidence type="ECO:0000256" key="1">
    <source>
        <dbReference type="ARBA" id="ARBA00008433"/>
    </source>
</evidence>
<dbReference type="Proteomes" id="UP000186303">
    <property type="component" value="Chromosome 4"/>
</dbReference>
<evidence type="ECO:0000313" key="4">
    <source>
        <dbReference type="Proteomes" id="UP000186303"/>
    </source>
</evidence>
<evidence type="ECO:0000256" key="2">
    <source>
        <dbReference type="SAM" id="MobiDB-lite"/>
    </source>
</evidence>
<sequence>MPTSGIESLSSRQGLLPRLEATFFSIFHPTDGPRVLFQMPEDTFYQPGRTPTSSLPTSQRRLMLDFSSLSDFVIPKAPLCGRLVTCVVGSHPNEMGHRRSYKVLGFPVLLDQTEKYERNHFIFNLCFVFEAHVDVQAYEPIVRKCARSLCLLEQKEESFVSKLDNLPRLYGLVEQLYEDLNAYYESFVALPEAVDSMVDGNGAVLANDEPQGNLTLVESEELDRLIAQALGPLGRVREAHKSQDQHCPVDKKRPSALGTLSETGPSDKNQISTLNPPASSTSAPERSQGEQLHGLGRTVRDAINLKVFPAFINPAPVHPWDVPVLLLDMSSYVHDGWDLTLVKLLPLVDGTNHVKRISELADTDIALVCQCVEHLIYYSFAIVIDIFQFSNIYVLRPQVARMFDDVQMGNECASYVARPGHLPLPVPTLFRMYSLLRSGRTLHEWVEIAGHYVHSIDIRRFITFGVIKGFVRRVHRYPVLMSSNEPLDSSQTDDAPNTQPAMMEGNGTNAIPSPPARSSMFSHFFQGLSSSSYVTHEEHDSSANVSSFSRAKDLRPAITSKSSSRQGAHRQLATAVDVAIVAHDAKTMNFRGKSPRPSMRHTSHSPAALSYPPELPSLLDGFHCDDELCVTFGKSWPDLHALMERIVTPHLMKRPTDDSLYMPTSDTRARTDVGAGATQLMGPQSQLRDPHPLYHSHSNHSDQCGTTDSSHVGEIPSGQKQLAVIAI</sequence>
<dbReference type="Pfam" id="PF06218">
    <property type="entry name" value="NPR2"/>
    <property type="match status" value="3"/>
</dbReference>
<feature type="region of interest" description="Disordered" evidence="2">
    <location>
        <begin position="237"/>
        <end position="293"/>
    </location>
</feature>
<protein>
    <submittedName>
        <fullName evidence="3">Similar to S.cerevisiae protein NPR2 (Subunit of SEA (Seh1-associated), Npr2/3, and Iml1p complexes)</fullName>
    </submittedName>
</protein>
<dbReference type="EMBL" id="LT671824">
    <property type="protein sequence ID" value="SHO78539.1"/>
    <property type="molecule type" value="Genomic_DNA"/>
</dbReference>
<feature type="compositionally biased region" description="Polar residues" evidence="2">
    <location>
        <begin position="483"/>
        <end position="511"/>
    </location>
</feature>
<dbReference type="GO" id="GO:0010508">
    <property type="term" value="P:positive regulation of autophagy"/>
    <property type="evidence" value="ECO:0007669"/>
    <property type="project" value="TreeGrafter"/>
</dbReference>
<dbReference type="GO" id="GO:0005096">
    <property type="term" value="F:GTPase activator activity"/>
    <property type="evidence" value="ECO:0007669"/>
    <property type="project" value="TreeGrafter"/>
</dbReference>
<dbReference type="OMA" id="HCDDELC"/>
<reference evidence="4" key="1">
    <citation type="journal article" date="2017" name="Nucleic Acids Res.">
        <title>Proteogenomics produces comprehensive and highly accurate protein-coding gene annotation in a complete genome assembly of Malassezia sympodialis.</title>
        <authorList>
            <person name="Zhu Y."/>
            <person name="Engstroem P.G."/>
            <person name="Tellgren-Roth C."/>
            <person name="Baudo C.D."/>
            <person name="Kennell J.C."/>
            <person name="Sun S."/>
            <person name="Billmyre R.B."/>
            <person name="Schroeder M.S."/>
            <person name="Andersson A."/>
            <person name="Holm T."/>
            <person name="Sigurgeirsson B."/>
            <person name="Wu G."/>
            <person name="Sankaranarayanan S.R."/>
            <person name="Siddharthan R."/>
            <person name="Sanyal K."/>
            <person name="Lundeberg J."/>
            <person name="Nystedt B."/>
            <person name="Boekhout T."/>
            <person name="Dawson T.L. Jr."/>
            <person name="Heitman J."/>
            <person name="Scheynius A."/>
            <person name="Lehtioe J."/>
        </authorList>
    </citation>
    <scope>NUCLEOTIDE SEQUENCE [LARGE SCALE GENOMIC DNA]</scope>
    <source>
        <strain evidence="4">ATCC 42132</strain>
    </source>
</reference>
<keyword evidence="4" id="KW-1185">Reference proteome</keyword>
<evidence type="ECO:0000313" key="3">
    <source>
        <dbReference type="EMBL" id="SHO78539.1"/>
    </source>
</evidence>
<feature type="compositionally biased region" description="Polar residues" evidence="2">
    <location>
        <begin position="258"/>
        <end position="285"/>
    </location>
</feature>
<dbReference type="GO" id="GO:1904262">
    <property type="term" value="P:negative regulation of TORC1 signaling"/>
    <property type="evidence" value="ECO:0007669"/>
    <property type="project" value="TreeGrafter"/>
</dbReference>
<accession>A0A1M8A7Z6</accession>
<gene>
    <name evidence="3" type="ORF">MSYG_2886</name>
</gene>
<feature type="region of interest" description="Disordered" evidence="2">
    <location>
        <begin position="483"/>
        <end position="513"/>
    </location>
</feature>
<dbReference type="PANTHER" id="PTHR12991">
    <property type="entry name" value="NITROGEN PERMEASE REGULATOR 2/TUMOR SUPPRESSOR CANDIDATE 4"/>
    <property type="match status" value="1"/>
</dbReference>
<dbReference type="VEuPathDB" id="FungiDB:MSYG_2886"/>
<dbReference type="STRING" id="1230383.A0A1M8A7Z6"/>
<feature type="region of interest" description="Disordered" evidence="2">
    <location>
        <begin position="690"/>
        <end position="714"/>
    </location>
</feature>
<dbReference type="InterPro" id="IPR009348">
    <property type="entry name" value="NPR2-like"/>
</dbReference>
<comment type="similarity">
    <text evidence="1">Belongs to the NPR2 family.</text>
</comment>